<dbReference type="RefSeq" id="XP_038737816.1">
    <property type="nucleotide sequence ID" value="XM_038871915.1"/>
</dbReference>
<dbReference type="EMBL" id="RCSW01000002">
    <property type="protein sequence ID" value="KAF7954006.1"/>
    <property type="molecule type" value="Genomic_DNA"/>
</dbReference>
<gene>
    <name evidence="1" type="ORF">EAE97_001404</name>
</gene>
<name>A0A9P5LZ38_9HELO</name>
<evidence type="ECO:0000313" key="2">
    <source>
        <dbReference type="Proteomes" id="UP000710849"/>
    </source>
</evidence>
<organism evidence="1 2">
    <name type="scientific">Botrytis byssoidea</name>
    <dbReference type="NCBI Taxonomy" id="139641"/>
    <lineage>
        <taxon>Eukaryota</taxon>
        <taxon>Fungi</taxon>
        <taxon>Dikarya</taxon>
        <taxon>Ascomycota</taxon>
        <taxon>Pezizomycotina</taxon>
        <taxon>Leotiomycetes</taxon>
        <taxon>Helotiales</taxon>
        <taxon>Sclerotiniaceae</taxon>
        <taxon>Botrytis</taxon>
    </lineage>
</organism>
<proteinExistence type="predicted"/>
<dbReference type="Proteomes" id="UP000710849">
    <property type="component" value="Unassembled WGS sequence"/>
</dbReference>
<sequence length="167" mass="18926">MTDKRNADILEPHHVWYFVTSKICCTRAYSPKLRKRSFQQLGQAMRLSKWGYRLLVTPRAWSSKYFTISTTTSPFATCTAFDREWVSNLLNGYLNISDEWIVYDEAFTLEPKTPQTSQHCLHQLAGAVLLGTESRARDRYSGNSSAGLTGTKIEERTGSLLGTYLGS</sequence>
<reference evidence="1 2" key="1">
    <citation type="journal article" date="2020" name="Genome Biol. Evol.">
        <title>Comparative genomics of Sclerotiniaceae.</title>
        <authorList>
            <person name="Valero Jimenez C.A."/>
            <person name="Steentjes M."/>
            <person name="Scholten O.E."/>
            <person name="Van Kan J.A.L."/>
        </authorList>
    </citation>
    <scope>NUCLEOTIDE SEQUENCE [LARGE SCALE GENOMIC DNA]</scope>
    <source>
        <strain evidence="1 2">MUCL 94</strain>
    </source>
</reference>
<evidence type="ECO:0000313" key="1">
    <source>
        <dbReference type="EMBL" id="KAF7954006.1"/>
    </source>
</evidence>
<protein>
    <submittedName>
        <fullName evidence="1">Uncharacterized protein</fullName>
    </submittedName>
</protein>
<dbReference type="GeneID" id="62144993"/>
<accession>A0A9P5LZ38</accession>
<comment type="caution">
    <text evidence="1">The sequence shown here is derived from an EMBL/GenBank/DDBJ whole genome shotgun (WGS) entry which is preliminary data.</text>
</comment>
<dbReference type="AlphaFoldDB" id="A0A9P5LZ38"/>
<keyword evidence="2" id="KW-1185">Reference proteome</keyword>